<evidence type="ECO:0000256" key="2">
    <source>
        <dbReference type="ARBA" id="ARBA00022448"/>
    </source>
</evidence>
<feature type="domain" description="Bifunctional inhibitor/plant lipid transfer protein/seed storage helical" evidence="5">
    <location>
        <begin position="30"/>
        <end position="93"/>
    </location>
</feature>
<dbReference type="AlphaFoldDB" id="A0AAQ3KGZ9"/>
<gene>
    <name evidence="6" type="ORF">Cni_G15943</name>
</gene>
<dbReference type="InterPro" id="IPR033872">
    <property type="entry name" value="nsLTP2"/>
</dbReference>
<reference evidence="6 7" key="1">
    <citation type="submission" date="2023-10" db="EMBL/GenBank/DDBJ databases">
        <title>Chromosome-scale genome assembly provides insights into flower coloration mechanisms of Canna indica.</title>
        <authorList>
            <person name="Li C."/>
        </authorList>
    </citation>
    <scope>NUCLEOTIDE SEQUENCE [LARGE SCALE GENOMIC DNA]</scope>
    <source>
        <tissue evidence="6">Flower</tissue>
    </source>
</reference>
<dbReference type="GO" id="GO:0008289">
    <property type="term" value="F:lipid binding"/>
    <property type="evidence" value="ECO:0007669"/>
    <property type="project" value="UniProtKB-KW"/>
</dbReference>
<sequence>MKCSNLVVFFCAMSVLALLRAPTAVESATCSIAQLTPCAAAILSSAEPSSACCSRLQEQSSCLCEYKNDPSLSIYFTAGQKVAAACKITVPSCD</sequence>
<dbReference type="PANTHER" id="PTHR33214:SF69">
    <property type="entry name" value="BIFUNCTIONAL INHIBITOR_LIPID-TRANSFER PROTEIN_SEED STORAGE 2S ALBUMIN SUPERFAMILY PROTEIN"/>
    <property type="match status" value="1"/>
</dbReference>
<dbReference type="Gene3D" id="1.10.110.10">
    <property type="entry name" value="Plant lipid-transfer and hydrophobic proteins"/>
    <property type="match status" value="1"/>
</dbReference>
<evidence type="ECO:0000256" key="4">
    <source>
        <dbReference type="SAM" id="SignalP"/>
    </source>
</evidence>
<dbReference type="SUPFAM" id="SSF47699">
    <property type="entry name" value="Bifunctional inhibitor/lipid-transfer protein/seed storage 2S albumin"/>
    <property type="match status" value="1"/>
</dbReference>
<proteinExistence type="inferred from homology"/>
<keyword evidence="2" id="KW-0813">Transport</keyword>
<evidence type="ECO:0000313" key="6">
    <source>
        <dbReference type="EMBL" id="WOL07205.1"/>
    </source>
</evidence>
<evidence type="ECO:0000256" key="1">
    <source>
        <dbReference type="ARBA" id="ARBA00009707"/>
    </source>
</evidence>
<evidence type="ECO:0000313" key="7">
    <source>
        <dbReference type="Proteomes" id="UP001327560"/>
    </source>
</evidence>
<dbReference type="InterPro" id="IPR036312">
    <property type="entry name" value="Bifun_inhib/LTP/seed_sf"/>
</dbReference>
<dbReference type="Pfam" id="PF00234">
    <property type="entry name" value="Tryp_alpha_amyl"/>
    <property type="match status" value="1"/>
</dbReference>
<evidence type="ECO:0000256" key="3">
    <source>
        <dbReference type="ARBA" id="ARBA00023121"/>
    </source>
</evidence>
<accession>A0AAQ3KGZ9</accession>
<dbReference type="PANTHER" id="PTHR33214">
    <property type="entry name" value="BIFUNCTIONAL INHIBITOR/LIPID-TRANSFER PROTEIN/SEED STORAGE 2S ALBUMIN SUPERFAMILY PROTEIN"/>
    <property type="match status" value="1"/>
</dbReference>
<keyword evidence="3" id="KW-0446">Lipid-binding</keyword>
<dbReference type="Proteomes" id="UP001327560">
    <property type="component" value="Chromosome 5"/>
</dbReference>
<feature type="chain" id="PRO_5042931614" description="Bifunctional inhibitor/plant lipid transfer protein/seed storage helical domain-containing protein" evidence="4">
    <location>
        <begin position="28"/>
        <end position="94"/>
    </location>
</feature>
<dbReference type="EMBL" id="CP136894">
    <property type="protein sequence ID" value="WOL07205.1"/>
    <property type="molecule type" value="Genomic_DNA"/>
</dbReference>
<comment type="similarity">
    <text evidence="1">Belongs to the plant LTP family. B11E subfamily.</text>
</comment>
<name>A0AAQ3KGZ9_9LILI</name>
<organism evidence="6 7">
    <name type="scientific">Canna indica</name>
    <name type="common">Indian-shot</name>
    <dbReference type="NCBI Taxonomy" id="4628"/>
    <lineage>
        <taxon>Eukaryota</taxon>
        <taxon>Viridiplantae</taxon>
        <taxon>Streptophyta</taxon>
        <taxon>Embryophyta</taxon>
        <taxon>Tracheophyta</taxon>
        <taxon>Spermatophyta</taxon>
        <taxon>Magnoliopsida</taxon>
        <taxon>Liliopsida</taxon>
        <taxon>Zingiberales</taxon>
        <taxon>Cannaceae</taxon>
        <taxon>Canna</taxon>
    </lineage>
</organism>
<dbReference type="SMART" id="SM00499">
    <property type="entry name" value="AAI"/>
    <property type="match status" value="1"/>
</dbReference>
<feature type="signal peptide" evidence="4">
    <location>
        <begin position="1"/>
        <end position="27"/>
    </location>
</feature>
<keyword evidence="4" id="KW-0732">Signal</keyword>
<protein>
    <recommendedName>
        <fullName evidence="5">Bifunctional inhibitor/plant lipid transfer protein/seed storage helical domain-containing protein</fullName>
    </recommendedName>
</protein>
<dbReference type="InterPro" id="IPR016140">
    <property type="entry name" value="Bifunc_inhib/LTP/seed_store"/>
</dbReference>
<evidence type="ECO:0000259" key="5">
    <source>
        <dbReference type="SMART" id="SM00499"/>
    </source>
</evidence>
<keyword evidence="7" id="KW-1185">Reference proteome</keyword>
<dbReference type="GO" id="GO:0006869">
    <property type="term" value="P:lipid transport"/>
    <property type="evidence" value="ECO:0007669"/>
    <property type="project" value="InterPro"/>
</dbReference>